<keyword evidence="2" id="KW-1185">Reference proteome</keyword>
<reference evidence="1" key="1">
    <citation type="journal article" date="2022" name="IScience">
        <title>Evolution of zygomycete secretomes and the origins of terrestrial fungal ecologies.</title>
        <authorList>
            <person name="Chang Y."/>
            <person name="Wang Y."/>
            <person name="Mondo S."/>
            <person name="Ahrendt S."/>
            <person name="Andreopoulos W."/>
            <person name="Barry K."/>
            <person name="Beard J."/>
            <person name="Benny G.L."/>
            <person name="Blankenship S."/>
            <person name="Bonito G."/>
            <person name="Cuomo C."/>
            <person name="Desiro A."/>
            <person name="Gervers K.A."/>
            <person name="Hundley H."/>
            <person name="Kuo A."/>
            <person name="LaButti K."/>
            <person name="Lang B.F."/>
            <person name="Lipzen A."/>
            <person name="O'Donnell K."/>
            <person name="Pangilinan J."/>
            <person name="Reynolds N."/>
            <person name="Sandor L."/>
            <person name="Smith M.E."/>
            <person name="Tsang A."/>
            <person name="Grigoriev I.V."/>
            <person name="Stajich J.E."/>
            <person name="Spatafora J.W."/>
        </authorList>
    </citation>
    <scope>NUCLEOTIDE SEQUENCE</scope>
    <source>
        <strain evidence="1">RSA 2281</strain>
    </source>
</reference>
<accession>A0AAD5P9I6</accession>
<sequence>MLMREGEGGRGKSTCQFHTHTHTHILQSITFFTHVNILKQIQIVYMDVDNRKEFKIHHVCLLE</sequence>
<gene>
    <name evidence="1" type="ORF">BDA99DRAFT_209039</name>
</gene>
<dbReference type="Proteomes" id="UP001209540">
    <property type="component" value="Unassembled WGS sequence"/>
</dbReference>
<proteinExistence type="predicted"/>
<dbReference type="AlphaFoldDB" id="A0AAD5P9I6"/>
<protein>
    <submittedName>
        <fullName evidence="1">Uncharacterized protein</fullName>
    </submittedName>
</protein>
<organism evidence="1 2">
    <name type="scientific">Phascolomyces articulosus</name>
    <dbReference type="NCBI Taxonomy" id="60185"/>
    <lineage>
        <taxon>Eukaryota</taxon>
        <taxon>Fungi</taxon>
        <taxon>Fungi incertae sedis</taxon>
        <taxon>Mucoromycota</taxon>
        <taxon>Mucoromycotina</taxon>
        <taxon>Mucoromycetes</taxon>
        <taxon>Mucorales</taxon>
        <taxon>Lichtheimiaceae</taxon>
        <taxon>Phascolomyces</taxon>
    </lineage>
</organism>
<reference evidence="1" key="2">
    <citation type="submission" date="2023-02" db="EMBL/GenBank/DDBJ databases">
        <authorList>
            <consortium name="DOE Joint Genome Institute"/>
            <person name="Mondo S.J."/>
            <person name="Chang Y."/>
            <person name="Wang Y."/>
            <person name="Ahrendt S."/>
            <person name="Andreopoulos W."/>
            <person name="Barry K."/>
            <person name="Beard J."/>
            <person name="Benny G.L."/>
            <person name="Blankenship S."/>
            <person name="Bonito G."/>
            <person name="Cuomo C."/>
            <person name="Desiro A."/>
            <person name="Gervers K.A."/>
            <person name="Hundley H."/>
            <person name="Kuo A."/>
            <person name="LaButti K."/>
            <person name="Lang B.F."/>
            <person name="Lipzen A."/>
            <person name="O'Donnell K."/>
            <person name="Pangilinan J."/>
            <person name="Reynolds N."/>
            <person name="Sandor L."/>
            <person name="Smith M.W."/>
            <person name="Tsang A."/>
            <person name="Grigoriev I.V."/>
            <person name="Stajich J.E."/>
            <person name="Spatafora J.W."/>
        </authorList>
    </citation>
    <scope>NUCLEOTIDE SEQUENCE</scope>
    <source>
        <strain evidence="1">RSA 2281</strain>
    </source>
</reference>
<dbReference type="EMBL" id="JAIXMP010000032">
    <property type="protein sequence ID" value="KAI9250489.1"/>
    <property type="molecule type" value="Genomic_DNA"/>
</dbReference>
<name>A0AAD5P9I6_9FUNG</name>
<evidence type="ECO:0000313" key="2">
    <source>
        <dbReference type="Proteomes" id="UP001209540"/>
    </source>
</evidence>
<comment type="caution">
    <text evidence="1">The sequence shown here is derived from an EMBL/GenBank/DDBJ whole genome shotgun (WGS) entry which is preliminary data.</text>
</comment>
<evidence type="ECO:0000313" key="1">
    <source>
        <dbReference type="EMBL" id="KAI9250489.1"/>
    </source>
</evidence>